<evidence type="ECO:0000256" key="9">
    <source>
        <dbReference type="ARBA" id="ARBA00022777"/>
    </source>
</evidence>
<dbReference type="NCBIfam" id="NF004162">
    <property type="entry name" value="PRK05627.1-5"/>
    <property type="match status" value="1"/>
</dbReference>
<reference evidence="17 19" key="3">
    <citation type="journal article" date="2024" name="Syst. Appl. Microbiol.">
        <title>Helicobacter cappadocius sp. nov., from lizards: The first psychrotrophic Helicobacter species.</title>
        <authorList>
            <person name="Aydin F."/>
            <person name="Tarhane S."/>
            <person name="Karakaya E."/>
            <person name="Abay S."/>
            <person name="Kayman T."/>
            <person name="Guran O."/>
            <person name="Bozkurt E."/>
            <person name="Uzum N."/>
            <person name="Avci A."/>
            <person name="Olgun K."/>
            <person name="Jablonski D."/>
            <person name="Guran C."/>
            <person name="Burcin Saticioglu I."/>
        </authorList>
    </citation>
    <scope>NUCLEOTIDE SEQUENCE [LARGE SCALE GENOMIC DNA]</scope>
    <source>
        <strain evidence="17">Faydin-H75</strain>
        <strain evidence="19">faydin-H76</strain>
    </source>
</reference>
<keyword evidence="5 15" id="KW-0288">FMN</keyword>
<dbReference type="RefSeq" id="WP_305516547.1">
    <property type="nucleotide sequence ID" value="NZ_JAUPEV010000002.1"/>
</dbReference>
<dbReference type="InterPro" id="IPR023468">
    <property type="entry name" value="Riboflavin_kinase"/>
</dbReference>
<dbReference type="NCBIfam" id="TIGR00083">
    <property type="entry name" value="ribF"/>
    <property type="match status" value="1"/>
</dbReference>
<dbReference type="InterPro" id="IPR002606">
    <property type="entry name" value="Riboflavin_kinase_bac"/>
</dbReference>
<evidence type="ECO:0000313" key="17">
    <source>
        <dbReference type="EMBL" id="MDO7252705.1"/>
    </source>
</evidence>
<evidence type="ECO:0000256" key="2">
    <source>
        <dbReference type="ARBA" id="ARBA00004726"/>
    </source>
</evidence>
<dbReference type="CDD" id="cd02064">
    <property type="entry name" value="FAD_synthetase_N"/>
    <property type="match status" value="1"/>
</dbReference>
<dbReference type="EC" id="2.7.7.2" evidence="15"/>
<evidence type="ECO:0000256" key="11">
    <source>
        <dbReference type="ARBA" id="ARBA00022840"/>
    </source>
</evidence>
<keyword evidence="10 15" id="KW-0274">FAD</keyword>
<reference evidence="17" key="2">
    <citation type="submission" date="2023-07" db="EMBL/GenBank/DDBJ databases">
        <authorList>
            <person name="Aydin F."/>
            <person name="Tarhane S."/>
            <person name="Saticioglu I.B."/>
            <person name="Karakaya E."/>
            <person name="Abay S."/>
            <person name="Guran O."/>
            <person name="Bozkurt E."/>
            <person name="Uzum N."/>
            <person name="Olgun K."/>
            <person name="Jablonski D."/>
        </authorList>
    </citation>
    <scope>NUCLEOTIDE SEQUENCE</scope>
    <source>
        <strain evidence="17">Faydin-H75</strain>
    </source>
</reference>
<dbReference type="GO" id="GO:0005524">
    <property type="term" value="F:ATP binding"/>
    <property type="evidence" value="ECO:0007669"/>
    <property type="project" value="UniProtKB-UniRule"/>
</dbReference>
<comment type="catalytic activity">
    <reaction evidence="14 15">
        <text>FMN + ATP + H(+) = FAD + diphosphate</text>
        <dbReference type="Rhea" id="RHEA:17237"/>
        <dbReference type="ChEBI" id="CHEBI:15378"/>
        <dbReference type="ChEBI" id="CHEBI:30616"/>
        <dbReference type="ChEBI" id="CHEBI:33019"/>
        <dbReference type="ChEBI" id="CHEBI:57692"/>
        <dbReference type="ChEBI" id="CHEBI:58210"/>
        <dbReference type="EC" id="2.7.7.2"/>
    </reaction>
</comment>
<dbReference type="GO" id="GO:0006747">
    <property type="term" value="P:FAD biosynthetic process"/>
    <property type="evidence" value="ECO:0007669"/>
    <property type="project" value="UniProtKB-UniRule"/>
</dbReference>
<dbReference type="InterPro" id="IPR015865">
    <property type="entry name" value="Riboflavin_kinase_bac/euk"/>
</dbReference>
<dbReference type="Pfam" id="PF01687">
    <property type="entry name" value="Flavokinase"/>
    <property type="match status" value="1"/>
</dbReference>
<evidence type="ECO:0000256" key="4">
    <source>
        <dbReference type="ARBA" id="ARBA00022630"/>
    </source>
</evidence>
<accession>A0AA90Q1P7</accession>
<evidence type="ECO:0000256" key="1">
    <source>
        <dbReference type="ARBA" id="ARBA00002121"/>
    </source>
</evidence>
<dbReference type="PIRSF" id="PIRSF004491">
    <property type="entry name" value="FAD_Synth"/>
    <property type="match status" value="1"/>
</dbReference>
<comment type="function">
    <text evidence="1">Catalyzes the phosphorylation of riboflavin to FMN followed by the adenylation of FMN to FAD.</text>
</comment>
<evidence type="ECO:0000313" key="18">
    <source>
        <dbReference type="EMBL" id="MDP2538573.1"/>
    </source>
</evidence>
<evidence type="ECO:0000256" key="14">
    <source>
        <dbReference type="ARBA" id="ARBA00049494"/>
    </source>
</evidence>
<comment type="catalytic activity">
    <reaction evidence="13 15">
        <text>riboflavin + ATP = FMN + ADP + H(+)</text>
        <dbReference type="Rhea" id="RHEA:14357"/>
        <dbReference type="ChEBI" id="CHEBI:15378"/>
        <dbReference type="ChEBI" id="CHEBI:30616"/>
        <dbReference type="ChEBI" id="CHEBI:57986"/>
        <dbReference type="ChEBI" id="CHEBI:58210"/>
        <dbReference type="ChEBI" id="CHEBI:456216"/>
        <dbReference type="EC" id="2.7.1.26"/>
    </reaction>
</comment>
<dbReference type="GO" id="GO:0003919">
    <property type="term" value="F:FMN adenylyltransferase activity"/>
    <property type="evidence" value="ECO:0007669"/>
    <property type="project" value="UniProtKB-UniRule"/>
</dbReference>
<evidence type="ECO:0000256" key="10">
    <source>
        <dbReference type="ARBA" id="ARBA00022827"/>
    </source>
</evidence>
<organism evidence="18 19">
    <name type="scientific">Helicobacter cappadocius</name>
    <dbReference type="NCBI Taxonomy" id="3063998"/>
    <lineage>
        <taxon>Bacteria</taxon>
        <taxon>Pseudomonadati</taxon>
        <taxon>Campylobacterota</taxon>
        <taxon>Epsilonproteobacteria</taxon>
        <taxon>Campylobacterales</taxon>
        <taxon>Helicobacteraceae</taxon>
        <taxon>Helicobacter</taxon>
    </lineage>
</organism>
<evidence type="ECO:0000256" key="8">
    <source>
        <dbReference type="ARBA" id="ARBA00022741"/>
    </source>
</evidence>
<dbReference type="GO" id="GO:0009231">
    <property type="term" value="P:riboflavin biosynthetic process"/>
    <property type="evidence" value="ECO:0007669"/>
    <property type="project" value="InterPro"/>
</dbReference>
<evidence type="ECO:0000256" key="13">
    <source>
        <dbReference type="ARBA" id="ARBA00047880"/>
    </source>
</evidence>
<dbReference type="GO" id="GO:0008531">
    <property type="term" value="F:riboflavin kinase activity"/>
    <property type="evidence" value="ECO:0007669"/>
    <property type="project" value="UniProtKB-UniRule"/>
</dbReference>
<proteinExistence type="inferred from homology"/>
<evidence type="ECO:0000256" key="7">
    <source>
        <dbReference type="ARBA" id="ARBA00022695"/>
    </source>
</evidence>
<dbReference type="PANTHER" id="PTHR22749">
    <property type="entry name" value="RIBOFLAVIN KINASE/FMN ADENYLYLTRANSFERASE"/>
    <property type="match status" value="1"/>
</dbReference>
<evidence type="ECO:0000259" key="16">
    <source>
        <dbReference type="SMART" id="SM00904"/>
    </source>
</evidence>
<evidence type="ECO:0000256" key="15">
    <source>
        <dbReference type="PIRNR" id="PIRNR004491"/>
    </source>
</evidence>
<dbReference type="AlphaFoldDB" id="A0AA90Q1P7"/>
<reference evidence="18 20" key="1">
    <citation type="submission" date="2023-07" db="EMBL/GenBank/DDBJ databases">
        <title>Unpublished Manusciprt.</title>
        <authorList>
            <person name="Aydin F."/>
            <person name="Tarhane S."/>
            <person name="Saticioglu I.B."/>
            <person name="Karakaya E."/>
            <person name="Abay S."/>
            <person name="Guran O."/>
            <person name="Bozkurt E."/>
            <person name="Uzum N."/>
            <person name="Olgun K."/>
            <person name="Jablonski D."/>
        </authorList>
    </citation>
    <scope>NUCLEOTIDE SEQUENCE</scope>
    <source>
        <strain evidence="20">faydin-H75</strain>
        <strain evidence="18">Faydin-H76</strain>
    </source>
</reference>
<keyword evidence="4 15" id="KW-0285">Flavoprotein</keyword>
<dbReference type="Proteomes" id="UP001240777">
    <property type="component" value="Unassembled WGS sequence"/>
</dbReference>
<evidence type="ECO:0000256" key="5">
    <source>
        <dbReference type="ARBA" id="ARBA00022643"/>
    </source>
</evidence>
<evidence type="ECO:0000313" key="19">
    <source>
        <dbReference type="Proteomes" id="UP001177258"/>
    </source>
</evidence>
<gene>
    <name evidence="17" type="ORF">Q5I04_02065</name>
    <name evidence="18" type="ORF">Q5I06_02070</name>
</gene>
<evidence type="ECO:0000256" key="6">
    <source>
        <dbReference type="ARBA" id="ARBA00022679"/>
    </source>
</evidence>
<dbReference type="InterPro" id="IPR014729">
    <property type="entry name" value="Rossmann-like_a/b/a_fold"/>
</dbReference>
<dbReference type="EMBL" id="JAUPEV010000002">
    <property type="protein sequence ID" value="MDO7252705.1"/>
    <property type="molecule type" value="Genomic_DNA"/>
</dbReference>
<evidence type="ECO:0000256" key="3">
    <source>
        <dbReference type="ARBA" id="ARBA00005201"/>
    </source>
</evidence>
<dbReference type="SUPFAM" id="SSF52374">
    <property type="entry name" value="Nucleotidylyl transferase"/>
    <property type="match status" value="1"/>
</dbReference>
<dbReference type="GO" id="GO:0009398">
    <property type="term" value="P:FMN biosynthetic process"/>
    <property type="evidence" value="ECO:0007669"/>
    <property type="project" value="UniProtKB-UniRule"/>
</dbReference>
<evidence type="ECO:0000256" key="12">
    <source>
        <dbReference type="ARBA" id="ARBA00023268"/>
    </source>
</evidence>
<dbReference type="Gene3D" id="3.40.50.620">
    <property type="entry name" value="HUPs"/>
    <property type="match status" value="1"/>
</dbReference>
<keyword evidence="6 15" id="KW-0808">Transferase</keyword>
<keyword evidence="7 15" id="KW-0548">Nucleotidyltransferase</keyword>
<keyword evidence="11 15" id="KW-0067">ATP-binding</keyword>
<name>A0AA90Q1P7_9HELI</name>
<dbReference type="EMBL" id="JAUYZK010000002">
    <property type="protein sequence ID" value="MDP2538573.1"/>
    <property type="molecule type" value="Genomic_DNA"/>
</dbReference>
<protein>
    <recommendedName>
        <fullName evidence="15">Riboflavin biosynthesis protein</fullName>
    </recommendedName>
    <domain>
        <recommendedName>
            <fullName evidence="15">Riboflavin kinase</fullName>
            <ecNumber evidence="15">2.7.1.26</ecNumber>
        </recommendedName>
        <alternativeName>
            <fullName evidence="15">Flavokinase</fullName>
        </alternativeName>
    </domain>
    <domain>
        <recommendedName>
            <fullName evidence="15">FMN adenylyltransferase</fullName>
            <ecNumber evidence="15">2.7.7.2</ecNumber>
        </recommendedName>
        <alternativeName>
            <fullName evidence="15">FAD pyrophosphorylase</fullName>
        </alternativeName>
        <alternativeName>
            <fullName evidence="15">FAD synthase</fullName>
        </alternativeName>
    </domain>
</protein>
<dbReference type="Proteomes" id="UP001177258">
    <property type="component" value="Unassembled WGS sequence"/>
</dbReference>
<evidence type="ECO:0000313" key="20">
    <source>
        <dbReference type="Proteomes" id="UP001240777"/>
    </source>
</evidence>
<comment type="pathway">
    <text evidence="2 15">Cofactor biosynthesis; FAD biosynthesis; FAD from FMN: step 1/1.</text>
</comment>
<comment type="caution">
    <text evidence="18">The sequence shown here is derived from an EMBL/GenBank/DDBJ whole genome shotgun (WGS) entry which is preliminary data.</text>
</comment>
<dbReference type="SMART" id="SM00904">
    <property type="entry name" value="Flavokinase"/>
    <property type="match status" value="1"/>
</dbReference>
<keyword evidence="12" id="KW-0511">Multifunctional enzyme</keyword>
<sequence>MKNFLSMSKSLEYSSVAIGKFDGVHIAHKKLFKYLDDNSCVLVIHKSHSKFLTPLKIREKLISKPSYKLPFKDIHSWDGERFADFLDKKLPNLKRIVVGYDFRFGKDKSYGADDLKSLFKAEVLIVPEIKIENLPLHSSIIRELIGFGDIKLANKLLGRNYSLEGGVICGQNLGSKELYPTINIKTQSFVLPGNGVYASFTHFKSRVFPSVSFVGNRLSTDRHFSIETHILDKNIELEEKTIQIEFVDKIRDNRHFENLSELKHQISLDIKNAKDILNT</sequence>
<keyword evidence="9 15" id="KW-0418">Kinase</keyword>
<dbReference type="Gene3D" id="2.40.30.30">
    <property type="entry name" value="Riboflavin kinase-like"/>
    <property type="match status" value="1"/>
</dbReference>
<dbReference type="InterPro" id="IPR023465">
    <property type="entry name" value="Riboflavin_kinase_dom_sf"/>
</dbReference>
<comment type="similarity">
    <text evidence="15">Belongs to the ribF family.</text>
</comment>
<dbReference type="PANTHER" id="PTHR22749:SF6">
    <property type="entry name" value="RIBOFLAVIN KINASE"/>
    <property type="match status" value="1"/>
</dbReference>
<keyword evidence="8 15" id="KW-0547">Nucleotide-binding</keyword>
<keyword evidence="20" id="KW-1185">Reference proteome</keyword>
<dbReference type="EC" id="2.7.1.26" evidence="15"/>
<feature type="domain" description="Riboflavin kinase" evidence="16">
    <location>
        <begin position="156"/>
        <end position="278"/>
    </location>
</feature>
<dbReference type="SUPFAM" id="SSF82114">
    <property type="entry name" value="Riboflavin kinase-like"/>
    <property type="match status" value="1"/>
</dbReference>
<comment type="pathway">
    <text evidence="3 15">Cofactor biosynthesis; FMN biosynthesis; FMN from riboflavin (ATP route): step 1/1.</text>
</comment>
<dbReference type="InterPro" id="IPR015864">
    <property type="entry name" value="FAD_synthase"/>
</dbReference>